<evidence type="ECO:0000313" key="1">
    <source>
        <dbReference type="EMBL" id="KAI9918100.1"/>
    </source>
</evidence>
<sequence length="453" mass="52389">MPCNVFTLVASSALLACIDRVSVATEAEVRTVPNTSSVDSVHGNQHRIVVQRQLRARHEPSDAHNDERTFPVPGPIKELAELGESAPTQVSETLTAALAQRYRRLPETYATEQARDRFLDQQTQKLLIEVMKRAQPRLTELQITRLIMGILEQVDHGVLTSALLTLKSSKTVPEELAAEYYQVYLDMLEKEGVNPLEEWVETLTDRFDLDTLFERLRPWNDEEGLRPWNDKEAWKFDVLTLFAEMKGTRKTLLKTLAIKFKGLHNLAPILEAQRKRSVAARDLHQELVDFFCALTLKMKNSMKLHYVFNLLNPESATATRWHFHTLYLFHETAAPAHNLLDFLKDKAGGWDKLAPKLATAKQWDRRAHRLQNDLVLYFEGELYTPRELIDELKLNEVKESELTPSVTDTFKLFVELTNAKKQPDRKLDWEKFLARSRDEYTKEKRLRVTGMER</sequence>
<evidence type="ECO:0000313" key="2">
    <source>
        <dbReference type="Proteomes" id="UP001163321"/>
    </source>
</evidence>
<dbReference type="EMBL" id="CM047592">
    <property type="protein sequence ID" value="KAI9918100.1"/>
    <property type="molecule type" value="Genomic_DNA"/>
</dbReference>
<keyword evidence="2" id="KW-1185">Reference proteome</keyword>
<accession>A0ACC0WGW1</accession>
<name>A0ACC0WGW1_9STRA</name>
<protein>
    <submittedName>
        <fullName evidence="1">Uncharacterized protein</fullName>
    </submittedName>
</protein>
<comment type="caution">
    <text evidence="1">The sequence shown here is derived from an EMBL/GenBank/DDBJ whole genome shotgun (WGS) entry which is preliminary data.</text>
</comment>
<organism evidence="1 2">
    <name type="scientific">Peronosclerospora sorghi</name>
    <dbReference type="NCBI Taxonomy" id="230839"/>
    <lineage>
        <taxon>Eukaryota</taxon>
        <taxon>Sar</taxon>
        <taxon>Stramenopiles</taxon>
        <taxon>Oomycota</taxon>
        <taxon>Peronosporomycetes</taxon>
        <taxon>Peronosporales</taxon>
        <taxon>Peronosporaceae</taxon>
        <taxon>Peronosclerospora</taxon>
    </lineage>
</organism>
<dbReference type="Proteomes" id="UP001163321">
    <property type="component" value="Chromosome 13"/>
</dbReference>
<reference evidence="1 2" key="1">
    <citation type="journal article" date="2022" name="bioRxiv">
        <title>The genome of the oomycete Peronosclerospora sorghi, a cosmopolitan pathogen of maize and sorghum, is inflated with dispersed pseudogenes.</title>
        <authorList>
            <person name="Fletcher K."/>
            <person name="Martin F."/>
            <person name="Isakeit T."/>
            <person name="Cavanaugh K."/>
            <person name="Magill C."/>
            <person name="Michelmore R."/>
        </authorList>
    </citation>
    <scope>NUCLEOTIDE SEQUENCE [LARGE SCALE GENOMIC DNA]</scope>
    <source>
        <strain evidence="1">P6</strain>
    </source>
</reference>
<gene>
    <name evidence="1" type="ORF">PsorP6_012583</name>
</gene>
<proteinExistence type="predicted"/>